<dbReference type="InterPro" id="IPR001890">
    <property type="entry name" value="RNA-binding_CRM"/>
</dbReference>
<feature type="domain" description="CRM" evidence="2">
    <location>
        <begin position="2"/>
        <end position="98"/>
    </location>
</feature>
<dbReference type="Gene3D" id="3.30.110.60">
    <property type="entry name" value="YhbY-like"/>
    <property type="match status" value="1"/>
</dbReference>
<dbReference type="PANTHER" id="PTHR40065">
    <property type="entry name" value="RNA-BINDING PROTEIN YHBY"/>
    <property type="match status" value="1"/>
</dbReference>
<dbReference type="NCBIfam" id="TIGR00253">
    <property type="entry name" value="RNA_bind_YhbY"/>
    <property type="match status" value="1"/>
</dbReference>
<sequence>MQSLTETQRRYLRRMGHDLKPVVRTGSAGLTEGVLTELERALHDHELVKVKLVADDRAQRRAFIERIVEATGAVEVQAIGHVALFYRRNPERREPIALP</sequence>
<gene>
    <name evidence="3" type="primary">yhbY</name>
    <name evidence="3" type="ORF">KBTEX_00348</name>
</gene>
<dbReference type="Pfam" id="PF01985">
    <property type="entry name" value="CRS1_YhbY"/>
    <property type="match status" value="1"/>
</dbReference>
<dbReference type="InterPro" id="IPR051925">
    <property type="entry name" value="RNA-binding_domain"/>
</dbReference>
<dbReference type="SMART" id="SM01103">
    <property type="entry name" value="CRS1_YhbY"/>
    <property type="match status" value="1"/>
</dbReference>
<name>A0A5B8RBI7_9ZZZZ</name>
<proteinExistence type="predicted"/>
<keyword evidence="1" id="KW-0694">RNA-binding</keyword>
<protein>
    <submittedName>
        <fullName evidence="3">RNA-binding protein YhbY</fullName>
    </submittedName>
</protein>
<dbReference type="PROSITE" id="PS51295">
    <property type="entry name" value="CRM"/>
    <property type="match status" value="1"/>
</dbReference>
<evidence type="ECO:0000256" key="1">
    <source>
        <dbReference type="ARBA" id="ARBA00022884"/>
    </source>
</evidence>
<reference evidence="3" key="1">
    <citation type="submission" date="2019-06" db="EMBL/GenBank/DDBJ databases">
        <authorList>
            <person name="Murdoch R.W."/>
            <person name="Fathepure B."/>
        </authorList>
    </citation>
    <scope>NUCLEOTIDE SEQUENCE</scope>
</reference>
<organism evidence="3">
    <name type="scientific">uncultured organism</name>
    <dbReference type="NCBI Taxonomy" id="155900"/>
    <lineage>
        <taxon>unclassified sequences</taxon>
        <taxon>environmental samples</taxon>
    </lineage>
</organism>
<evidence type="ECO:0000259" key="2">
    <source>
        <dbReference type="PROSITE" id="PS51295"/>
    </source>
</evidence>
<dbReference type="AlphaFoldDB" id="A0A5B8RBI7"/>
<accession>A0A5B8RBI7</accession>
<dbReference type="InterPro" id="IPR017924">
    <property type="entry name" value="RNA-binding_YhbY"/>
</dbReference>
<dbReference type="EMBL" id="MN079079">
    <property type="protein sequence ID" value="QEA04047.1"/>
    <property type="molecule type" value="Genomic_DNA"/>
</dbReference>
<dbReference type="GO" id="GO:0003723">
    <property type="term" value="F:RNA binding"/>
    <property type="evidence" value="ECO:0007669"/>
    <property type="project" value="UniProtKB-KW"/>
</dbReference>
<dbReference type="PANTHER" id="PTHR40065:SF3">
    <property type="entry name" value="RNA-BINDING PROTEIN YHBY"/>
    <property type="match status" value="1"/>
</dbReference>
<dbReference type="InterPro" id="IPR035920">
    <property type="entry name" value="YhbY-like_sf"/>
</dbReference>
<dbReference type="SUPFAM" id="SSF75471">
    <property type="entry name" value="YhbY-like"/>
    <property type="match status" value="1"/>
</dbReference>
<evidence type="ECO:0000313" key="3">
    <source>
        <dbReference type="EMBL" id="QEA04047.1"/>
    </source>
</evidence>